<accession>A0ABT2K782</accession>
<sequence length="83" mass="9399">MARNGNLGRTAQRLRRRTRDPMAAFDALPAPLRRWLAYAALPWSPASCRRLWQNARAAGASTQQALELLDRAQARALQRETIE</sequence>
<gene>
    <name evidence="1" type="ORF">MU516_05900</name>
</gene>
<keyword evidence="2" id="KW-1185">Reference proteome</keyword>
<organism evidence="1 2">
    <name type="scientific">Paracoccus maritimus</name>
    <dbReference type="NCBI Taxonomy" id="2933292"/>
    <lineage>
        <taxon>Bacteria</taxon>
        <taxon>Pseudomonadati</taxon>
        <taxon>Pseudomonadota</taxon>
        <taxon>Alphaproteobacteria</taxon>
        <taxon>Rhodobacterales</taxon>
        <taxon>Paracoccaceae</taxon>
        <taxon>Paracoccus</taxon>
    </lineage>
</organism>
<dbReference type="InterPro" id="IPR045386">
    <property type="entry name" value="DUF6525"/>
</dbReference>
<dbReference type="Pfam" id="PF20135">
    <property type="entry name" value="DUF6525"/>
    <property type="match status" value="1"/>
</dbReference>
<dbReference type="Proteomes" id="UP001320702">
    <property type="component" value="Unassembled WGS sequence"/>
</dbReference>
<reference evidence="1 2" key="1">
    <citation type="submission" date="2022-04" db="EMBL/GenBank/DDBJ databases">
        <title>Paracoccus sp. YLB-12 draft genome sequence.</title>
        <authorList>
            <person name="Yu L."/>
        </authorList>
    </citation>
    <scope>NUCLEOTIDE SEQUENCE [LARGE SCALE GENOMIC DNA]</scope>
    <source>
        <strain evidence="1 2">YLB-12</strain>
    </source>
</reference>
<evidence type="ECO:0000313" key="2">
    <source>
        <dbReference type="Proteomes" id="UP001320702"/>
    </source>
</evidence>
<comment type="caution">
    <text evidence="1">The sequence shown here is derived from an EMBL/GenBank/DDBJ whole genome shotgun (WGS) entry which is preliminary data.</text>
</comment>
<protein>
    <submittedName>
        <fullName evidence="1">DUF6525 family protein</fullName>
    </submittedName>
</protein>
<dbReference type="RefSeq" id="WP_260276620.1">
    <property type="nucleotide sequence ID" value="NZ_JANAVZ010000003.1"/>
</dbReference>
<evidence type="ECO:0000313" key="1">
    <source>
        <dbReference type="EMBL" id="MCT4332397.1"/>
    </source>
</evidence>
<dbReference type="EMBL" id="JANAVZ010000003">
    <property type="protein sequence ID" value="MCT4332397.1"/>
    <property type="molecule type" value="Genomic_DNA"/>
</dbReference>
<name>A0ABT2K782_9RHOB</name>
<proteinExistence type="predicted"/>